<protein>
    <recommendedName>
        <fullName evidence="4">Transmembrane protein</fullName>
    </recommendedName>
</protein>
<dbReference type="HOGENOM" id="CLU_885394_0_0_14"/>
<dbReference type="AlphaFoldDB" id="R4U398"/>
<keyword evidence="3" id="KW-1185">Reference proteome</keyword>
<organism evidence="2 3">
    <name type="scientific">Spiroplasma chrysopicola DF-1</name>
    <dbReference type="NCBI Taxonomy" id="1276227"/>
    <lineage>
        <taxon>Bacteria</taxon>
        <taxon>Bacillati</taxon>
        <taxon>Mycoplasmatota</taxon>
        <taxon>Mollicutes</taxon>
        <taxon>Entomoplasmatales</taxon>
        <taxon>Spiroplasmataceae</taxon>
        <taxon>Spiroplasma</taxon>
    </lineage>
</organism>
<evidence type="ECO:0000313" key="3">
    <source>
        <dbReference type="Proteomes" id="UP000013964"/>
    </source>
</evidence>
<feature type="transmembrane region" description="Helical" evidence="1">
    <location>
        <begin position="103"/>
        <end position="124"/>
    </location>
</feature>
<feature type="transmembrane region" description="Helical" evidence="1">
    <location>
        <begin position="66"/>
        <end position="91"/>
    </location>
</feature>
<feature type="transmembrane region" description="Helical" evidence="1">
    <location>
        <begin position="177"/>
        <end position="201"/>
    </location>
</feature>
<dbReference type="EMBL" id="CP005077">
    <property type="protein sequence ID" value="AGM24973.1"/>
    <property type="molecule type" value="Genomic_DNA"/>
</dbReference>
<feature type="transmembrane region" description="Helical" evidence="1">
    <location>
        <begin position="263"/>
        <end position="283"/>
    </location>
</feature>
<proteinExistence type="predicted"/>
<feature type="transmembrane region" description="Helical" evidence="1">
    <location>
        <begin position="144"/>
        <end position="165"/>
    </location>
</feature>
<keyword evidence="1" id="KW-0812">Transmembrane</keyword>
<feature type="transmembrane region" description="Helical" evidence="1">
    <location>
        <begin position="12"/>
        <end position="33"/>
    </location>
</feature>
<evidence type="ECO:0000256" key="1">
    <source>
        <dbReference type="SAM" id="Phobius"/>
    </source>
</evidence>
<dbReference type="KEGG" id="scr:SCHRY_v1c03900"/>
<dbReference type="RefSeq" id="WP_016338798.1">
    <property type="nucleotide sequence ID" value="NC_021280.1"/>
</dbReference>
<dbReference type="STRING" id="1276227.SCHRY_v1c03900"/>
<feature type="transmembrane region" description="Helical" evidence="1">
    <location>
        <begin position="221"/>
        <end position="243"/>
    </location>
</feature>
<dbReference type="OrthoDB" id="388593at2"/>
<keyword evidence="1" id="KW-0472">Membrane</keyword>
<dbReference type="PATRIC" id="fig|1276227.3.peg.390"/>
<dbReference type="Proteomes" id="UP000013964">
    <property type="component" value="Chromosome"/>
</dbReference>
<evidence type="ECO:0000313" key="2">
    <source>
        <dbReference type="EMBL" id="AGM24973.1"/>
    </source>
</evidence>
<accession>R4U398</accession>
<name>R4U398_9MOLU</name>
<gene>
    <name evidence="2" type="ORF">SCHRY_v1c03900</name>
</gene>
<keyword evidence="1" id="KW-1133">Transmembrane helix</keyword>
<sequence length="314" mass="35229">MRTLGFGFTRIWIVLSSLFGIIGVLFLAGYYFYFWSNYMNGQITGDLNTFQTLFMNSWEDLGTYRLLFLIIIVFTLTTTLICNIGLIRYATSGTDAELSANKWSLAVLSLSLGGVIAPFALTWLPNTDVKATKNARVTIVRYLGTGWMLGAIGTIIAIATFMGMTNNSGFATASAKNTFIAVITILAVVASFSLVFVPFFYNPKTVDHMIAQTSLGKWYRFVSTVYTVFATILLVIQIILAILKLIEAFGRIFSNRQNGFQVFLNILNFSFMLIGTLFMIYLITSVIKGLWRSEDDYLISIPQYQRAAQMQQHN</sequence>
<reference evidence="2 3" key="1">
    <citation type="journal article" date="2013" name="Genome Biol. Evol.">
        <title>Complete genomes of two dipteran-associated spiroplasmas provided insights into the origin, dynamics, and impacts of viral invasion in spiroplasma.</title>
        <authorList>
            <person name="Ku C."/>
            <person name="Lo W.S."/>
            <person name="Chen L.L."/>
            <person name="Kuo C.H."/>
        </authorList>
    </citation>
    <scope>NUCLEOTIDE SEQUENCE [LARGE SCALE GENOMIC DNA]</scope>
    <source>
        <strain evidence="2 3">DF-1</strain>
    </source>
</reference>
<evidence type="ECO:0008006" key="4">
    <source>
        <dbReference type="Google" id="ProtNLM"/>
    </source>
</evidence>